<evidence type="ECO:0000256" key="2">
    <source>
        <dbReference type="ARBA" id="ARBA00022490"/>
    </source>
</evidence>
<keyword evidence="8" id="KW-1185">Reference proteome</keyword>
<protein>
    <submittedName>
        <fullName evidence="7">Uncharacterized protein</fullName>
    </submittedName>
</protein>
<comment type="subcellular location">
    <subcellularLocation>
        <location evidence="1">Cytoplasm</location>
    </subcellularLocation>
</comment>
<feature type="region of interest" description="Disordered" evidence="6">
    <location>
        <begin position="186"/>
        <end position="245"/>
    </location>
</feature>
<feature type="compositionally biased region" description="Basic and acidic residues" evidence="6">
    <location>
        <begin position="614"/>
        <end position="625"/>
    </location>
</feature>
<feature type="coiled-coil region" evidence="5">
    <location>
        <begin position="338"/>
        <end position="365"/>
    </location>
</feature>
<dbReference type="PANTHER" id="PTHR46349:SF6">
    <property type="entry name" value="MYOSIN-6-LIKE"/>
    <property type="match status" value="1"/>
</dbReference>
<evidence type="ECO:0000256" key="3">
    <source>
        <dbReference type="ARBA" id="ARBA00023123"/>
    </source>
</evidence>
<name>A0ABR2YMR0_9CHLO</name>
<evidence type="ECO:0000256" key="6">
    <source>
        <dbReference type="SAM" id="MobiDB-lite"/>
    </source>
</evidence>
<dbReference type="Proteomes" id="UP001491310">
    <property type="component" value="Unassembled WGS sequence"/>
</dbReference>
<evidence type="ECO:0000256" key="1">
    <source>
        <dbReference type="ARBA" id="ARBA00004496"/>
    </source>
</evidence>
<feature type="region of interest" description="Disordered" evidence="6">
    <location>
        <begin position="1383"/>
        <end position="1432"/>
    </location>
</feature>
<feature type="compositionally biased region" description="Low complexity" evidence="6">
    <location>
        <begin position="129"/>
        <end position="138"/>
    </location>
</feature>
<feature type="compositionally biased region" description="Polar residues" evidence="6">
    <location>
        <begin position="583"/>
        <end position="608"/>
    </location>
</feature>
<reference evidence="7 8" key="1">
    <citation type="journal article" date="2024" name="Nat. Commun.">
        <title>Phylogenomics reveals the evolutionary origins of lichenization in chlorophyte algae.</title>
        <authorList>
            <person name="Puginier C."/>
            <person name="Libourel C."/>
            <person name="Otte J."/>
            <person name="Skaloud P."/>
            <person name="Haon M."/>
            <person name="Grisel S."/>
            <person name="Petersen M."/>
            <person name="Berrin J.G."/>
            <person name="Delaux P.M."/>
            <person name="Dal Grande F."/>
            <person name="Keller J."/>
        </authorList>
    </citation>
    <scope>NUCLEOTIDE SEQUENCE [LARGE SCALE GENOMIC DNA]</scope>
    <source>
        <strain evidence="7 8">SAG 216-7</strain>
    </source>
</reference>
<feature type="compositionally biased region" description="Low complexity" evidence="6">
    <location>
        <begin position="1305"/>
        <end position="1330"/>
    </location>
</feature>
<keyword evidence="3" id="KW-0518">Myosin</keyword>
<evidence type="ECO:0000313" key="7">
    <source>
        <dbReference type="EMBL" id="KAK9908371.1"/>
    </source>
</evidence>
<feature type="coiled-coil region" evidence="5">
    <location>
        <begin position="1080"/>
        <end position="1165"/>
    </location>
</feature>
<keyword evidence="2" id="KW-0963">Cytoplasm</keyword>
<evidence type="ECO:0000256" key="5">
    <source>
        <dbReference type="SAM" id="Coils"/>
    </source>
</evidence>
<organism evidence="7 8">
    <name type="scientific">Coccomyxa subellipsoidea</name>
    <dbReference type="NCBI Taxonomy" id="248742"/>
    <lineage>
        <taxon>Eukaryota</taxon>
        <taxon>Viridiplantae</taxon>
        <taxon>Chlorophyta</taxon>
        <taxon>core chlorophytes</taxon>
        <taxon>Trebouxiophyceae</taxon>
        <taxon>Trebouxiophyceae incertae sedis</taxon>
        <taxon>Coccomyxaceae</taxon>
        <taxon>Coccomyxa</taxon>
    </lineage>
</organism>
<feature type="coiled-coil region" evidence="5">
    <location>
        <begin position="405"/>
        <end position="467"/>
    </location>
</feature>
<evidence type="ECO:0000313" key="8">
    <source>
        <dbReference type="Proteomes" id="UP001491310"/>
    </source>
</evidence>
<sequence>MLKRCFSDLNGTLTRGTKRFEHQEYRYLRSEQLIVSYDAQIVGKKWQALSRTFSGGDIMNSENESIRANPGASPDRPIKKSGGGVLQDSINASPVRRRQAKQDSQLISEHLLHDSSPAPPADSLSQTKLPGGLQQPLLSPNDPEALLEEHLLDENAADSPGTPEQLDAAQLGSAFTSAWVDSASLQHEAHAGGAEQSIPGVHDSARSEQPSDVRQTANLARVEASPQPQVSLAVPSPHDTPDGALVAGVSTPDHPDDAAVRGSFASVIAGEDSFAEGLAADLPTKEEAAGNADVAAAELADVALMWQTVEQESRLRRHRRARTSVTSLRSSGALEALLEDVKWQREAADSQLASARREKAAADEMVQHAGFEGFQIERGMLDRLQTALTSAAAAESDKQQIGDELEAAFQRIAAAEMHRLRLEQQLQAEARVREATERALYAARHEVEALSAKARRAAKQRRRLLTRMEGISEAVQSPLITHGQSLRASLGGWPGGAAAADDSAAAASFRHVSAAAQQRPEPVQAARVPEAMALQTPGADMDELFGASSPAAAAHIGSHISAEWAIRSRGDAALATPSRERSSWGQAAGPSSFNSPASWMRMPSQTGPGSAPRSTDERRQRAREAHAEALALEYDRAADSGYEEETDSGLTPSRLLLRLREARAAAAGAASGARRARLGAAAAEARAAAAEAAEARMSAALTAAQQRSNAREEHARRLQAQLGQAQLRLAQLRMQCDSTAKTLSGRSQALNTSKAELKDWEAKAAELQKQVEEARGAAERATAEALAAQERCSELEHAAVGREAAVQDAAVQVEEARAAQAARAGQAQQILEQMERMSEEKSSAVAALHSELQSAVQEQAALQADLHQHEQTAADLRSDLLRQETCRQELKAEVQRLTAAQGMLKDEAAEQRERERLLRADLQAQKADREERVTKLEAEVADLKRQTEELESASADLMDLRAAFKEREATITRLTAELETARGAKEGLAMAAEKEAVEEAAEQLRGEVARLRAALDASPEPAERSREERCVEDAENRLADAQIELMAAQYDARTAAEALTSAQERVSDLTWHLDDSHGRIAQLEASCTEATAAREAAEHRSAELEEQAARAQARAQSLAAKLKAHRRSSGESALLLQVETLQEDKRSAEAQAEGLRLKLATVRREAASREAELVEQAATSQAEAEAAAQLLAAMRPKGDNVLATLWTELMEAHARAAKAQLLRPHGSKVAAPSEAVDDEGAQKRLHELWGQLEAARNEAGDHKRELAVTQAQLAATTPKHGSPGGSPDCFNGEPKDSAAAENGDPSQGQHSSGSHGSPPESPEAAAAQGSFHMDESPIRGLLTDGARAAARRAERLTAAAAAREAAAAAVAAAAAAPEAATGAAGAAPEAAAGEAGAAAATGKRTGKWTPRGSGIMPAAPTASGWQLPGGGR</sequence>
<comment type="caution">
    <text evidence="7">The sequence shown here is derived from an EMBL/GenBank/DDBJ whole genome shotgun (WGS) entry which is preliminary data.</text>
</comment>
<accession>A0ABR2YMR0</accession>
<evidence type="ECO:0000256" key="4">
    <source>
        <dbReference type="ARBA" id="ARBA00023175"/>
    </source>
</evidence>
<feature type="coiled-coil region" evidence="5">
    <location>
        <begin position="852"/>
        <end position="963"/>
    </location>
</feature>
<gene>
    <name evidence="7" type="ORF">WJX75_006826</name>
</gene>
<feature type="compositionally biased region" description="Low complexity" evidence="6">
    <location>
        <begin position="1383"/>
        <end position="1400"/>
    </location>
</feature>
<dbReference type="PANTHER" id="PTHR46349">
    <property type="entry name" value="CINGULIN-LIKE PROTEIN 1-RELATED"/>
    <property type="match status" value="1"/>
</dbReference>
<feature type="coiled-coil region" evidence="5">
    <location>
        <begin position="994"/>
        <end position="1051"/>
    </location>
</feature>
<feature type="region of interest" description="Disordered" evidence="6">
    <location>
        <begin position="57"/>
        <end position="141"/>
    </location>
</feature>
<dbReference type="Gene3D" id="1.10.287.1490">
    <property type="match status" value="1"/>
</dbReference>
<feature type="region of interest" description="Disordered" evidence="6">
    <location>
        <begin position="576"/>
        <end position="625"/>
    </location>
</feature>
<keyword evidence="4" id="KW-0505">Motor protein</keyword>
<feature type="coiled-coil region" evidence="5">
    <location>
        <begin position="715"/>
        <end position="798"/>
    </location>
</feature>
<keyword evidence="5" id="KW-0175">Coiled coil</keyword>
<feature type="region of interest" description="Disordered" evidence="6">
    <location>
        <begin position="1274"/>
        <end position="1343"/>
    </location>
</feature>
<proteinExistence type="predicted"/>
<dbReference type="EMBL" id="JALJOT010000008">
    <property type="protein sequence ID" value="KAK9908371.1"/>
    <property type="molecule type" value="Genomic_DNA"/>
</dbReference>